<dbReference type="EMBL" id="CP016094">
    <property type="protein sequence ID" value="AOS43781.1"/>
    <property type="molecule type" value="Genomic_DNA"/>
</dbReference>
<dbReference type="InterPro" id="IPR002372">
    <property type="entry name" value="PQQ_rpt_dom"/>
</dbReference>
<dbReference type="Proteomes" id="UP000095228">
    <property type="component" value="Chromosome"/>
</dbReference>
<evidence type="ECO:0000313" key="3">
    <source>
        <dbReference type="EMBL" id="AOS43781.1"/>
    </source>
</evidence>
<dbReference type="PATRIC" id="fig|1838286.3.peg.843"/>
<reference evidence="3 4" key="1">
    <citation type="submission" date="2016-06" db="EMBL/GenBank/DDBJ databases">
        <title>Three novel species with peptidoglycan cell walls form the new genus Lacunisphaera gen. nov. in the family Opitutaceae of the verrucomicrobial subdivision 4.</title>
        <authorList>
            <person name="Rast P."/>
            <person name="Gloeckner I."/>
            <person name="Jogler M."/>
            <person name="Boedeker C."/>
            <person name="Jeske O."/>
            <person name="Wiegand S."/>
            <person name="Reinhardt R."/>
            <person name="Schumann P."/>
            <person name="Rohde M."/>
            <person name="Spring S."/>
            <person name="Gloeckner F.O."/>
            <person name="Jogler C."/>
        </authorList>
    </citation>
    <scope>NUCLEOTIDE SEQUENCE [LARGE SCALE GENOMIC DNA]</scope>
    <source>
        <strain evidence="3 4">IG16b</strain>
    </source>
</reference>
<evidence type="ECO:0000256" key="1">
    <source>
        <dbReference type="SAM" id="SignalP"/>
    </source>
</evidence>
<dbReference type="SUPFAM" id="SSF50998">
    <property type="entry name" value="Quinoprotein alcohol dehydrogenase-like"/>
    <property type="match status" value="2"/>
</dbReference>
<dbReference type="STRING" id="1838286.Verru16b_00839"/>
<keyword evidence="1" id="KW-0732">Signal</keyword>
<feature type="chain" id="PRO_5009105032" evidence="1">
    <location>
        <begin position="28"/>
        <end position="490"/>
    </location>
</feature>
<dbReference type="InterPro" id="IPR011047">
    <property type="entry name" value="Quinoprotein_ADH-like_sf"/>
</dbReference>
<dbReference type="PANTHER" id="PTHR34512">
    <property type="entry name" value="CELL SURFACE PROTEIN"/>
    <property type="match status" value="1"/>
</dbReference>
<dbReference type="OrthoDB" id="1860at2"/>
<dbReference type="SMART" id="SM00564">
    <property type="entry name" value="PQQ"/>
    <property type="match status" value="7"/>
</dbReference>
<keyword evidence="4" id="KW-1185">Reference proteome</keyword>
<proteinExistence type="predicted"/>
<dbReference type="Gene3D" id="2.130.10.10">
    <property type="entry name" value="YVTN repeat-like/Quinoprotein amine dehydrogenase"/>
    <property type="match status" value="2"/>
</dbReference>
<dbReference type="KEGG" id="obg:Verru16b_00839"/>
<gene>
    <name evidence="3" type="primary">bamB</name>
    <name evidence="3" type="ORF">Verru16b_00839</name>
</gene>
<evidence type="ECO:0000259" key="2">
    <source>
        <dbReference type="Pfam" id="PF13360"/>
    </source>
</evidence>
<dbReference type="AlphaFoldDB" id="A0A1D8ASA7"/>
<feature type="domain" description="Pyrrolo-quinoline quinone repeat" evidence="2">
    <location>
        <begin position="350"/>
        <end position="482"/>
    </location>
</feature>
<dbReference type="InterPro" id="IPR018391">
    <property type="entry name" value="PQQ_b-propeller_rpt"/>
</dbReference>
<dbReference type="Pfam" id="PF13360">
    <property type="entry name" value="PQQ_2"/>
    <property type="match status" value="2"/>
</dbReference>
<dbReference type="PANTHER" id="PTHR34512:SF30">
    <property type="entry name" value="OUTER MEMBRANE PROTEIN ASSEMBLY FACTOR BAMB"/>
    <property type="match status" value="1"/>
</dbReference>
<name>A0A1D8ASA7_9BACT</name>
<organism evidence="3 4">
    <name type="scientific">Lacunisphaera limnophila</name>
    <dbReference type="NCBI Taxonomy" id="1838286"/>
    <lineage>
        <taxon>Bacteria</taxon>
        <taxon>Pseudomonadati</taxon>
        <taxon>Verrucomicrobiota</taxon>
        <taxon>Opitutia</taxon>
        <taxon>Opitutales</taxon>
        <taxon>Opitutaceae</taxon>
        <taxon>Lacunisphaera</taxon>
    </lineage>
</organism>
<feature type="signal peptide" evidence="1">
    <location>
        <begin position="1"/>
        <end position="27"/>
    </location>
</feature>
<evidence type="ECO:0000313" key="4">
    <source>
        <dbReference type="Proteomes" id="UP000095228"/>
    </source>
</evidence>
<feature type="domain" description="Pyrrolo-quinoline quinone repeat" evidence="2">
    <location>
        <begin position="140"/>
        <end position="266"/>
    </location>
</feature>
<accession>A0A1D8ASA7</accession>
<dbReference type="InterPro" id="IPR015943">
    <property type="entry name" value="WD40/YVTN_repeat-like_dom_sf"/>
</dbReference>
<sequence>MLTRIPWLILALAGLTALALPAQPAPAADPILGRWTGTVGSPQGEQAEIGFEFRSDGQGGLTFRFHFPAMFLHGVEVGAPVKADGTGRYTTPFFDTRFRLEEDRLTGTFTAAELPLALTRGGDFPPRPPRAVHPPAPAALWRYRLGVGTWAPPVAADGVVYVGGGDGRFHAVRTADGIAAWVWRGRTPIDGRATLDDTSVYFLDTSFHLVALDRMTGALRWRLPLHNEFLAGGSAPANPTFNHRAATPLLHDGTLYVGSSDGGFYAVNPDTGTVRWRHEAGAPVYSGAGLVDADTLLYGTMDGSIVQLDLRTRRELLRLHTGGGVVTTPLVVADRIVAGSRDYQLHAFHRDGRPAWRFSAWFSWIESTPVLRDGLLYLGGSDFARVSAIDPVTGQSRWSTVVHGMSWGSPLVTERHVFAGTVNQNLAGTMIDHEAGLVKLDRATGAIRWRLILPKAPAGRFSGYAGGPVLVGGKVVVAGLDGFLSAYPEG</sequence>
<protein>
    <submittedName>
        <fullName evidence="3">Outer membrane protein assembly factor BamB</fullName>
    </submittedName>
</protein>
<dbReference type="RefSeq" id="WP_157772196.1">
    <property type="nucleotide sequence ID" value="NZ_CP016094.1"/>
</dbReference>